<evidence type="ECO:0000313" key="1">
    <source>
        <dbReference type="EMBL" id="ENZ19324.1"/>
    </source>
</evidence>
<dbReference type="RefSeq" id="WP_002594393.1">
    <property type="nucleotide sequence ID" value="NZ_KB850987.1"/>
</dbReference>
<proteinExistence type="predicted"/>
<accession>A0A0E2HFX5</accession>
<protein>
    <submittedName>
        <fullName evidence="1">Uncharacterized protein</fullName>
    </submittedName>
</protein>
<dbReference type="Proteomes" id="UP000013085">
    <property type="component" value="Unassembled WGS sequence"/>
</dbReference>
<sequence length="485" mass="53851">MKYYICLEEDRIWYVRGRFKRCPGSGSHRRLEIVEWEIVEPVPDVVSALTRLTEKHGMEGKRVNLIVGRDVKMMGFTIPKAGKNAMKRMAVNEMSLLDAGFGNHAVALDLRAKAGRTKAAVTAYYMEQRSLDAYKKALEDGKMICGRVLVLPDCMALMARELWREERVLLLDVSQGGMGFYVLSGGHCLACRMTGLKAGCFLREEALDMLCEEMAEQVEGLIQDCRTEADIPVPDCMVIMTSCIPDAGAAAEYMSERFKIPCCVRMPEPVDATCLAVCVAGSLEGKKKALELEELGYGDGENSVLGHGPFMTRGRALFLLANGLAAAGLSFHAACLNHRAGKELARTEYAMEGAEYKSRVRKSMQMEERIGEISHDMEKTRTAKALLAGKNLLGMDGFRAFTEAMDPDMRIESISFDGEGTFLQMVVSMERSEDVPAYVERVEHSGVFRQVGHSLWEKRAEDRETYRVYATVYGTLGTGGQDEAQ</sequence>
<dbReference type="HOGENOM" id="CLU_562257_0_0_9"/>
<comment type="caution">
    <text evidence="1">The sequence shown here is derived from an EMBL/GenBank/DDBJ whole genome shotgun (WGS) entry which is preliminary data.</text>
</comment>
<name>A0A0E2HFX5_9FIRM</name>
<reference evidence="1 2" key="1">
    <citation type="submission" date="2013-01" db="EMBL/GenBank/DDBJ databases">
        <title>The Genome Sequence of Clostridium clostridioforme 90A8.</title>
        <authorList>
            <consortium name="The Broad Institute Genome Sequencing Platform"/>
            <person name="Earl A."/>
            <person name="Ward D."/>
            <person name="Feldgarden M."/>
            <person name="Gevers D."/>
            <person name="Courvalin P."/>
            <person name="Lambert T."/>
            <person name="Walker B."/>
            <person name="Young S.K."/>
            <person name="Zeng Q."/>
            <person name="Gargeya S."/>
            <person name="Fitzgerald M."/>
            <person name="Haas B."/>
            <person name="Abouelleil A."/>
            <person name="Alvarado L."/>
            <person name="Arachchi H.M."/>
            <person name="Berlin A.M."/>
            <person name="Chapman S.B."/>
            <person name="Dewar J."/>
            <person name="Goldberg J."/>
            <person name="Griggs A."/>
            <person name="Gujja S."/>
            <person name="Hansen M."/>
            <person name="Howarth C."/>
            <person name="Imamovic A."/>
            <person name="Larimer J."/>
            <person name="McCowan C."/>
            <person name="Murphy C."/>
            <person name="Neiman D."/>
            <person name="Pearson M."/>
            <person name="Priest M."/>
            <person name="Roberts A."/>
            <person name="Saif S."/>
            <person name="Shea T."/>
            <person name="Sisk P."/>
            <person name="Sykes S."/>
            <person name="Wortman J."/>
            <person name="Nusbaum C."/>
            <person name="Birren B."/>
        </authorList>
    </citation>
    <scope>NUCLEOTIDE SEQUENCE [LARGE SCALE GENOMIC DNA]</scope>
    <source>
        <strain evidence="1 2">90A8</strain>
    </source>
</reference>
<dbReference type="PATRIC" id="fig|999408.3.peg.757"/>
<evidence type="ECO:0000313" key="2">
    <source>
        <dbReference type="Proteomes" id="UP000013085"/>
    </source>
</evidence>
<organism evidence="1 2">
    <name type="scientific">[Clostridium] clostridioforme 90A8</name>
    <dbReference type="NCBI Taxonomy" id="999408"/>
    <lineage>
        <taxon>Bacteria</taxon>
        <taxon>Bacillati</taxon>
        <taxon>Bacillota</taxon>
        <taxon>Clostridia</taxon>
        <taxon>Lachnospirales</taxon>
        <taxon>Lachnospiraceae</taxon>
        <taxon>Enterocloster</taxon>
    </lineage>
</organism>
<dbReference type="AlphaFoldDB" id="A0A0E2HFX5"/>
<dbReference type="EMBL" id="AGYR01000005">
    <property type="protein sequence ID" value="ENZ19324.1"/>
    <property type="molecule type" value="Genomic_DNA"/>
</dbReference>
<gene>
    <name evidence="1" type="ORF">HMPREF1090_00708</name>
</gene>